<comment type="caution">
    <text evidence="1">The sequence shown here is derived from an EMBL/GenBank/DDBJ whole genome shotgun (WGS) entry which is preliminary data.</text>
</comment>
<sequence length="79" mass="8768">MALGIVVKLLLDLEDNPGAAARLSRMRQGVLIGTRYTARLSLAEIRLAILVRRGRSGDPRMPFKSEMIDTLSEWCVTTP</sequence>
<accession>A0A438AJV2</accession>
<dbReference type="EMBL" id="RQXX01000002">
    <property type="protein sequence ID" value="RVV98877.1"/>
    <property type="molecule type" value="Genomic_DNA"/>
</dbReference>
<reference evidence="1 2" key="1">
    <citation type="submission" date="2018-11" db="EMBL/GenBank/DDBJ databases">
        <title>Mesobaculum littorinae gen. nov., sp. nov., isolated from Littorina scabra that represents a novel genus of the order Rhodobacteraceae.</title>
        <authorList>
            <person name="Li F."/>
        </authorList>
    </citation>
    <scope>NUCLEOTIDE SEQUENCE [LARGE SCALE GENOMIC DNA]</scope>
    <source>
        <strain evidence="1 2">M0103</strain>
    </source>
</reference>
<proteinExistence type="predicted"/>
<dbReference type="Proteomes" id="UP000285908">
    <property type="component" value="Unassembled WGS sequence"/>
</dbReference>
<organism evidence="1 2">
    <name type="scientific">Mesobaculum littorinae</name>
    <dbReference type="NCBI Taxonomy" id="2486419"/>
    <lineage>
        <taxon>Bacteria</taxon>
        <taxon>Pseudomonadati</taxon>
        <taxon>Pseudomonadota</taxon>
        <taxon>Alphaproteobacteria</taxon>
        <taxon>Rhodobacterales</taxon>
        <taxon>Roseobacteraceae</taxon>
        <taxon>Mesobaculum</taxon>
    </lineage>
</organism>
<dbReference type="RefSeq" id="WP_127906111.1">
    <property type="nucleotide sequence ID" value="NZ_RQXX01000002.1"/>
</dbReference>
<keyword evidence="2" id="KW-1185">Reference proteome</keyword>
<gene>
    <name evidence="1" type="ORF">EKE94_08275</name>
</gene>
<dbReference type="AlphaFoldDB" id="A0A438AJV2"/>
<protein>
    <submittedName>
        <fullName evidence="1">Uncharacterized protein</fullName>
    </submittedName>
</protein>
<name>A0A438AJV2_9RHOB</name>
<evidence type="ECO:0000313" key="2">
    <source>
        <dbReference type="Proteomes" id="UP000285908"/>
    </source>
</evidence>
<evidence type="ECO:0000313" key="1">
    <source>
        <dbReference type="EMBL" id="RVV98877.1"/>
    </source>
</evidence>